<reference evidence="5" key="1">
    <citation type="submission" date="2020-06" db="EMBL/GenBank/DDBJ databases">
        <title>Persistence of extended-spectrum beta-lactamase plasmids among Enterobacteriaceae in commercial broiler farms.</title>
        <authorList>
            <person name="Yossapol M."/>
            <person name="Asai T."/>
        </authorList>
    </citation>
    <scope>NUCLEOTIDE SEQUENCE</scope>
    <source>
        <strain evidence="5">S44</strain>
        <plasmid evidence="5">pS44</plasmid>
    </source>
</reference>
<dbReference type="Pfam" id="PF13495">
    <property type="entry name" value="Phage_int_SAM_4"/>
    <property type="match status" value="1"/>
</dbReference>
<protein>
    <recommendedName>
        <fullName evidence="4">Core-binding (CB) domain-containing protein</fullName>
    </recommendedName>
</protein>
<accession>A0A6J4EN98</accession>
<dbReference type="EMBL" id="LC556213">
    <property type="protein sequence ID" value="BCG51381.1"/>
    <property type="molecule type" value="Genomic_DNA"/>
</dbReference>
<dbReference type="PROSITE" id="PS51900">
    <property type="entry name" value="CB"/>
    <property type="match status" value="1"/>
</dbReference>
<keyword evidence="1" id="KW-0229">DNA integration</keyword>
<dbReference type="InterPro" id="IPR004107">
    <property type="entry name" value="Integrase_SAM-like_N"/>
</dbReference>
<keyword evidence="5" id="KW-0614">Plasmid</keyword>
<evidence type="ECO:0000259" key="4">
    <source>
        <dbReference type="PROSITE" id="PS51900"/>
    </source>
</evidence>
<dbReference type="InterPro" id="IPR010998">
    <property type="entry name" value="Integrase_recombinase_N"/>
</dbReference>
<dbReference type="AlphaFoldDB" id="A0A6J4EN98"/>
<name>A0A6J4EN98_ECOLX</name>
<proteinExistence type="predicted"/>
<evidence type="ECO:0000313" key="5">
    <source>
        <dbReference type="EMBL" id="BCG51381.1"/>
    </source>
</evidence>
<dbReference type="GO" id="GO:0003677">
    <property type="term" value="F:DNA binding"/>
    <property type="evidence" value="ECO:0007669"/>
    <property type="project" value="UniProtKB-UniRule"/>
</dbReference>
<keyword evidence="2 3" id="KW-0238">DNA-binding</keyword>
<geneLocation type="plasmid" evidence="5">
    <name>pS44</name>
</geneLocation>
<sequence length="109" mass="12335">MKTATAPLPPLRSVKVLDQLRERIRYLHYSLRTEQAYVHWVRAFIRFHGVRHPATLGSSEVEAFLSWLANERKVSVSTHRQALAALPSNGRLRKVLPASADGRQQPVVA</sequence>
<organism evidence="5">
    <name type="scientific">Escherichia coli</name>
    <dbReference type="NCBI Taxonomy" id="562"/>
    <lineage>
        <taxon>Bacteria</taxon>
        <taxon>Pseudomonadati</taxon>
        <taxon>Pseudomonadota</taxon>
        <taxon>Gammaproteobacteria</taxon>
        <taxon>Enterobacterales</taxon>
        <taxon>Enterobacteriaceae</taxon>
        <taxon>Escherichia</taxon>
    </lineage>
</organism>
<feature type="domain" description="Core-binding (CB)" evidence="4">
    <location>
        <begin position="14"/>
        <end position="94"/>
    </location>
</feature>
<evidence type="ECO:0000256" key="2">
    <source>
        <dbReference type="ARBA" id="ARBA00023125"/>
    </source>
</evidence>
<evidence type="ECO:0000256" key="3">
    <source>
        <dbReference type="PROSITE-ProRule" id="PRU01248"/>
    </source>
</evidence>
<dbReference type="Gene3D" id="1.10.150.130">
    <property type="match status" value="1"/>
</dbReference>
<dbReference type="GO" id="GO:0015074">
    <property type="term" value="P:DNA integration"/>
    <property type="evidence" value="ECO:0007669"/>
    <property type="project" value="UniProtKB-KW"/>
</dbReference>
<evidence type="ECO:0000256" key="1">
    <source>
        <dbReference type="ARBA" id="ARBA00022908"/>
    </source>
</evidence>
<dbReference type="InterPro" id="IPR044068">
    <property type="entry name" value="CB"/>
</dbReference>